<protein>
    <recommendedName>
        <fullName evidence="8">RpiR family transcriptional regulator</fullName>
    </recommendedName>
</protein>
<keyword evidence="1" id="KW-0805">Transcription regulation</keyword>
<organism evidence="6 7">
    <name type="scientific">Candidatus Schekmanbacteria bacterium RBG_13_48_7</name>
    <dbReference type="NCBI Taxonomy" id="1817878"/>
    <lineage>
        <taxon>Bacteria</taxon>
        <taxon>Candidatus Schekmaniibacteriota</taxon>
    </lineage>
</organism>
<dbReference type="InterPro" id="IPR000281">
    <property type="entry name" value="HTH_RpiR"/>
</dbReference>
<evidence type="ECO:0000259" key="4">
    <source>
        <dbReference type="PROSITE" id="PS51071"/>
    </source>
</evidence>
<dbReference type="InterPro" id="IPR035472">
    <property type="entry name" value="RpiR-like_SIS"/>
</dbReference>
<accession>A0A1F7RSZ5</accession>
<dbReference type="GO" id="GO:1901135">
    <property type="term" value="P:carbohydrate derivative metabolic process"/>
    <property type="evidence" value="ECO:0007669"/>
    <property type="project" value="InterPro"/>
</dbReference>
<evidence type="ECO:0000256" key="1">
    <source>
        <dbReference type="ARBA" id="ARBA00023015"/>
    </source>
</evidence>
<dbReference type="GO" id="GO:0097367">
    <property type="term" value="F:carbohydrate derivative binding"/>
    <property type="evidence" value="ECO:0007669"/>
    <property type="project" value="InterPro"/>
</dbReference>
<sequence>MVEKQGFLAKLRGSLPSLKSAEKRVGEFILGNPDRISVLTITEVAGSSKVAEATVVRFCRTFGFKGYQDMKISLVRELVSPVITIDETLNEKDEPQDIFKKVFRSHIQALEDTLSILDERQIQKAVETIRRAERIFWIGVGTSGPNVIDAFNKFSRLGINCLYHTDSHLQIMTASLLTRKDVVIAISHSGSTKDPIETLEAAKRAGAATICITNNALSPITKVSDIKLFTASRETKFRNEALTSRTAQTAIVNSLYMSLAFNNVKKTLSNMKKIEKAIVIKQY</sequence>
<evidence type="ECO:0000259" key="5">
    <source>
        <dbReference type="PROSITE" id="PS51464"/>
    </source>
</evidence>
<dbReference type="PANTHER" id="PTHR30514:SF1">
    <property type="entry name" value="HTH-TYPE TRANSCRIPTIONAL REGULATOR HEXR-RELATED"/>
    <property type="match status" value="1"/>
</dbReference>
<evidence type="ECO:0008006" key="8">
    <source>
        <dbReference type="Google" id="ProtNLM"/>
    </source>
</evidence>
<dbReference type="Proteomes" id="UP000179266">
    <property type="component" value="Unassembled WGS sequence"/>
</dbReference>
<dbReference type="GO" id="GO:0003700">
    <property type="term" value="F:DNA-binding transcription factor activity"/>
    <property type="evidence" value="ECO:0007669"/>
    <property type="project" value="InterPro"/>
</dbReference>
<gene>
    <name evidence="6" type="ORF">A2161_03165</name>
</gene>
<dbReference type="InterPro" id="IPR046348">
    <property type="entry name" value="SIS_dom_sf"/>
</dbReference>
<dbReference type="InterPro" id="IPR036388">
    <property type="entry name" value="WH-like_DNA-bd_sf"/>
</dbReference>
<dbReference type="PROSITE" id="PS51071">
    <property type="entry name" value="HTH_RPIR"/>
    <property type="match status" value="1"/>
</dbReference>
<dbReference type="PROSITE" id="PS51464">
    <property type="entry name" value="SIS"/>
    <property type="match status" value="1"/>
</dbReference>
<keyword evidence="3" id="KW-0804">Transcription</keyword>
<name>A0A1F7RSZ5_9BACT</name>
<evidence type="ECO:0000256" key="3">
    <source>
        <dbReference type="ARBA" id="ARBA00023163"/>
    </source>
</evidence>
<dbReference type="SUPFAM" id="SSF53697">
    <property type="entry name" value="SIS domain"/>
    <property type="match status" value="1"/>
</dbReference>
<dbReference type="PANTHER" id="PTHR30514">
    <property type="entry name" value="GLUCOKINASE"/>
    <property type="match status" value="1"/>
</dbReference>
<dbReference type="EMBL" id="MGDD01000234">
    <property type="protein sequence ID" value="OGL44218.1"/>
    <property type="molecule type" value="Genomic_DNA"/>
</dbReference>
<keyword evidence="2" id="KW-0238">DNA-binding</keyword>
<dbReference type="Gene3D" id="3.40.50.10490">
    <property type="entry name" value="Glucose-6-phosphate isomerase like protein, domain 1"/>
    <property type="match status" value="1"/>
</dbReference>
<dbReference type="Gene3D" id="1.10.10.10">
    <property type="entry name" value="Winged helix-like DNA-binding domain superfamily/Winged helix DNA-binding domain"/>
    <property type="match status" value="1"/>
</dbReference>
<dbReference type="InterPro" id="IPR001347">
    <property type="entry name" value="SIS_dom"/>
</dbReference>
<feature type="domain" description="HTH rpiR-type" evidence="4">
    <location>
        <begin position="5"/>
        <end position="81"/>
    </location>
</feature>
<dbReference type="AlphaFoldDB" id="A0A1F7RSZ5"/>
<dbReference type="CDD" id="cd05013">
    <property type="entry name" value="SIS_RpiR"/>
    <property type="match status" value="1"/>
</dbReference>
<dbReference type="SUPFAM" id="SSF46689">
    <property type="entry name" value="Homeodomain-like"/>
    <property type="match status" value="1"/>
</dbReference>
<dbReference type="InterPro" id="IPR047640">
    <property type="entry name" value="RpiR-like"/>
</dbReference>
<reference evidence="6 7" key="1">
    <citation type="journal article" date="2016" name="Nat. Commun.">
        <title>Thousands of microbial genomes shed light on interconnected biogeochemical processes in an aquifer system.</title>
        <authorList>
            <person name="Anantharaman K."/>
            <person name="Brown C.T."/>
            <person name="Hug L.A."/>
            <person name="Sharon I."/>
            <person name="Castelle C.J."/>
            <person name="Probst A.J."/>
            <person name="Thomas B.C."/>
            <person name="Singh A."/>
            <person name="Wilkins M.J."/>
            <person name="Karaoz U."/>
            <person name="Brodie E.L."/>
            <person name="Williams K.H."/>
            <person name="Hubbard S.S."/>
            <person name="Banfield J.F."/>
        </authorList>
    </citation>
    <scope>NUCLEOTIDE SEQUENCE [LARGE SCALE GENOMIC DNA]</scope>
</reference>
<comment type="caution">
    <text evidence="6">The sequence shown here is derived from an EMBL/GenBank/DDBJ whole genome shotgun (WGS) entry which is preliminary data.</text>
</comment>
<feature type="domain" description="SIS" evidence="5">
    <location>
        <begin position="125"/>
        <end position="265"/>
    </location>
</feature>
<evidence type="ECO:0000313" key="7">
    <source>
        <dbReference type="Proteomes" id="UP000179266"/>
    </source>
</evidence>
<dbReference type="InterPro" id="IPR009057">
    <property type="entry name" value="Homeodomain-like_sf"/>
</dbReference>
<proteinExistence type="predicted"/>
<evidence type="ECO:0000256" key="2">
    <source>
        <dbReference type="ARBA" id="ARBA00023125"/>
    </source>
</evidence>
<dbReference type="Pfam" id="PF01380">
    <property type="entry name" value="SIS"/>
    <property type="match status" value="1"/>
</dbReference>
<dbReference type="GO" id="GO:0003677">
    <property type="term" value="F:DNA binding"/>
    <property type="evidence" value="ECO:0007669"/>
    <property type="project" value="UniProtKB-KW"/>
</dbReference>
<evidence type="ECO:0000313" key="6">
    <source>
        <dbReference type="EMBL" id="OGL44218.1"/>
    </source>
</evidence>
<dbReference type="Pfam" id="PF01418">
    <property type="entry name" value="HTH_6"/>
    <property type="match status" value="1"/>
</dbReference>